<dbReference type="InterPro" id="IPR011006">
    <property type="entry name" value="CheY-like_superfamily"/>
</dbReference>
<dbReference type="GO" id="GO:0043709">
    <property type="term" value="P:cell adhesion involved in single-species biofilm formation"/>
    <property type="evidence" value="ECO:0007669"/>
    <property type="project" value="TreeGrafter"/>
</dbReference>
<comment type="caution">
    <text evidence="7">The sequence shown here is derived from an EMBL/GenBank/DDBJ whole genome shotgun (WGS) entry which is preliminary data.</text>
</comment>
<gene>
    <name evidence="7" type="ORF">EA26_08890</name>
</gene>
<evidence type="ECO:0000256" key="1">
    <source>
        <dbReference type="ARBA" id="ARBA00001946"/>
    </source>
</evidence>
<comment type="cofactor">
    <cofactor evidence="1">
        <name>Mg(2+)</name>
        <dbReference type="ChEBI" id="CHEBI:18420"/>
    </cofactor>
</comment>
<evidence type="ECO:0000259" key="6">
    <source>
        <dbReference type="PROSITE" id="PS50887"/>
    </source>
</evidence>
<dbReference type="GO" id="GO:0005886">
    <property type="term" value="C:plasma membrane"/>
    <property type="evidence" value="ECO:0007669"/>
    <property type="project" value="TreeGrafter"/>
</dbReference>
<dbReference type="STRING" id="29495.EA26_08890"/>
<dbReference type="InterPro" id="IPR000160">
    <property type="entry name" value="GGDEF_dom"/>
</dbReference>
<dbReference type="Proteomes" id="UP000029994">
    <property type="component" value="Unassembled WGS sequence"/>
</dbReference>
<feature type="domain" description="GGDEF" evidence="6">
    <location>
        <begin position="171"/>
        <end position="308"/>
    </location>
</feature>
<dbReference type="Pfam" id="PF00990">
    <property type="entry name" value="GGDEF"/>
    <property type="match status" value="1"/>
</dbReference>
<evidence type="ECO:0000256" key="4">
    <source>
        <dbReference type="PROSITE-ProRule" id="PRU00169"/>
    </source>
</evidence>
<dbReference type="GeneID" id="43683307"/>
<dbReference type="SMART" id="SM00267">
    <property type="entry name" value="GGDEF"/>
    <property type="match status" value="1"/>
</dbReference>
<dbReference type="GO" id="GO:1902201">
    <property type="term" value="P:negative regulation of bacterial-type flagellum-dependent cell motility"/>
    <property type="evidence" value="ECO:0007669"/>
    <property type="project" value="TreeGrafter"/>
</dbReference>
<dbReference type="Pfam" id="PF00072">
    <property type="entry name" value="Response_reg"/>
    <property type="match status" value="1"/>
</dbReference>
<evidence type="ECO:0000313" key="8">
    <source>
        <dbReference type="Proteomes" id="UP000029994"/>
    </source>
</evidence>
<dbReference type="RefSeq" id="WP_052079672.1">
    <property type="nucleotide sequence ID" value="NZ_CP061844.1"/>
</dbReference>
<evidence type="ECO:0000259" key="5">
    <source>
        <dbReference type="PROSITE" id="PS50110"/>
    </source>
</evidence>
<dbReference type="InterPro" id="IPR050469">
    <property type="entry name" value="Diguanylate_Cyclase"/>
</dbReference>
<dbReference type="FunFam" id="3.30.70.270:FF:000001">
    <property type="entry name" value="Diguanylate cyclase domain protein"/>
    <property type="match status" value="1"/>
</dbReference>
<protein>
    <recommendedName>
        <fullName evidence="2">diguanylate cyclase</fullName>
        <ecNumber evidence="2">2.7.7.65</ecNumber>
    </recommendedName>
</protein>
<organism evidence="7 8">
    <name type="scientific">Vibrio navarrensis</name>
    <dbReference type="NCBI Taxonomy" id="29495"/>
    <lineage>
        <taxon>Bacteria</taxon>
        <taxon>Pseudomonadati</taxon>
        <taxon>Pseudomonadota</taxon>
        <taxon>Gammaproteobacteria</taxon>
        <taxon>Vibrionales</taxon>
        <taxon>Vibrionaceae</taxon>
        <taxon>Vibrio</taxon>
    </lineage>
</organism>
<dbReference type="GO" id="GO:0052621">
    <property type="term" value="F:diguanylate cyclase activity"/>
    <property type="evidence" value="ECO:0007669"/>
    <property type="project" value="UniProtKB-EC"/>
</dbReference>
<dbReference type="InterPro" id="IPR001789">
    <property type="entry name" value="Sig_transdc_resp-reg_receiver"/>
</dbReference>
<dbReference type="GO" id="GO:0000160">
    <property type="term" value="P:phosphorelay signal transduction system"/>
    <property type="evidence" value="ECO:0007669"/>
    <property type="project" value="InterPro"/>
</dbReference>
<proteinExistence type="predicted"/>
<comment type="catalytic activity">
    <reaction evidence="3">
        <text>2 GTP = 3',3'-c-di-GMP + 2 diphosphate</text>
        <dbReference type="Rhea" id="RHEA:24898"/>
        <dbReference type="ChEBI" id="CHEBI:33019"/>
        <dbReference type="ChEBI" id="CHEBI:37565"/>
        <dbReference type="ChEBI" id="CHEBI:58805"/>
        <dbReference type="EC" id="2.7.7.65"/>
    </reaction>
</comment>
<dbReference type="PROSITE" id="PS50110">
    <property type="entry name" value="RESPONSE_REGULATORY"/>
    <property type="match status" value="1"/>
</dbReference>
<feature type="modified residue" description="4-aspartylphosphate" evidence="4">
    <location>
        <position position="61"/>
    </location>
</feature>
<dbReference type="InterPro" id="IPR043128">
    <property type="entry name" value="Rev_trsase/Diguanyl_cyclase"/>
</dbReference>
<dbReference type="PANTHER" id="PTHR45138">
    <property type="entry name" value="REGULATORY COMPONENTS OF SENSORY TRANSDUCTION SYSTEM"/>
    <property type="match status" value="1"/>
</dbReference>
<dbReference type="NCBIfam" id="TIGR00254">
    <property type="entry name" value="GGDEF"/>
    <property type="match status" value="1"/>
</dbReference>
<accession>A0A099LVZ1</accession>
<dbReference type="EC" id="2.7.7.65" evidence="2"/>
<dbReference type="AlphaFoldDB" id="A0A099LVZ1"/>
<dbReference type="SMART" id="SM00448">
    <property type="entry name" value="REC"/>
    <property type="match status" value="1"/>
</dbReference>
<dbReference type="InterPro" id="IPR029787">
    <property type="entry name" value="Nucleotide_cyclase"/>
</dbReference>
<evidence type="ECO:0000313" key="7">
    <source>
        <dbReference type="EMBL" id="KGK11417.1"/>
    </source>
</evidence>
<dbReference type="CDD" id="cd01949">
    <property type="entry name" value="GGDEF"/>
    <property type="match status" value="1"/>
</dbReference>
<reference evidence="7 8" key="1">
    <citation type="submission" date="2014-04" db="EMBL/GenBank/DDBJ databases">
        <title>Genome sequencing of Vibrio navarrensis strains.</title>
        <authorList>
            <person name="Gladney L.M."/>
            <person name="Katz L.S."/>
            <person name="Marino-Ramirez L."/>
            <person name="Jordan I.K."/>
        </authorList>
    </citation>
    <scope>NUCLEOTIDE SEQUENCE [LARGE SCALE GENOMIC DNA]</scope>
    <source>
        <strain evidence="7 8">ATCC 51183</strain>
    </source>
</reference>
<dbReference type="eggNOG" id="COG3706">
    <property type="taxonomic scope" value="Bacteria"/>
</dbReference>
<dbReference type="SUPFAM" id="SSF55073">
    <property type="entry name" value="Nucleotide cyclase"/>
    <property type="match status" value="1"/>
</dbReference>
<feature type="domain" description="Response regulatory" evidence="5">
    <location>
        <begin position="13"/>
        <end position="128"/>
    </location>
</feature>
<keyword evidence="8" id="KW-1185">Reference proteome</keyword>
<evidence type="ECO:0000256" key="2">
    <source>
        <dbReference type="ARBA" id="ARBA00012528"/>
    </source>
</evidence>
<name>A0A099LVZ1_9VIBR</name>
<keyword evidence="4" id="KW-0597">Phosphoprotein</keyword>
<dbReference type="PROSITE" id="PS50887">
    <property type="entry name" value="GGDEF"/>
    <property type="match status" value="1"/>
</dbReference>
<evidence type="ECO:0000256" key="3">
    <source>
        <dbReference type="ARBA" id="ARBA00034247"/>
    </source>
</evidence>
<dbReference type="Gene3D" id="3.40.50.2300">
    <property type="match status" value="1"/>
</dbReference>
<dbReference type="PANTHER" id="PTHR45138:SF9">
    <property type="entry name" value="DIGUANYLATE CYCLASE DGCM-RELATED"/>
    <property type="match status" value="1"/>
</dbReference>
<dbReference type="SUPFAM" id="SSF52172">
    <property type="entry name" value="CheY-like"/>
    <property type="match status" value="1"/>
</dbReference>
<sequence>MLGELQKRQDRATVLVVDDELINREVIKECLSSAFNVITASSGEEAIALATEASPDLVILDIMMEKIDGWTTCSIMKSSPRICHIPVIFATSCDDDDAQIRCWEAGCVDFITKPINFATLEHRVKTHVTHKLQTEHLETLSKRDVLTKVLSRRALEEDYPVIAGHCRRNGSPCSVLIADIDDFKLYNDTYGHLPGDEALCTVAKLLSDTLKRVTDRIYRFGGEEFVIILPNADFHGAKLVASRLNAALKQQWIEHAASPIGCITISIGGVSCRAEEIPQEPAQALAVADDALYQAKELGKNGNVVVRMAAAKPKQVLG</sequence>
<dbReference type="Gene3D" id="3.30.70.270">
    <property type="match status" value="1"/>
</dbReference>
<dbReference type="EMBL" id="JMCG01000001">
    <property type="protein sequence ID" value="KGK11417.1"/>
    <property type="molecule type" value="Genomic_DNA"/>
</dbReference>